<keyword evidence="5" id="KW-0539">Nucleus</keyword>
<organism evidence="8 9">
    <name type="scientific">Brassica carinata</name>
    <name type="common">Ethiopian mustard</name>
    <name type="synonym">Abyssinian cabbage</name>
    <dbReference type="NCBI Taxonomy" id="52824"/>
    <lineage>
        <taxon>Eukaryota</taxon>
        <taxon>Viridiplantae</taxon>
        <taxon>Streptophyta</taxon>
        <taxon>Embryophyta</taxon>
        <taxon>Tracheophyta</taxon>
        <taxon>Spermatophyta</taxon>
        <taxon>Magnoliopsida</taxon>
        <taxon>eudicotyledons</taxon>
        <taxon>Gunneridae</taxon>
        <taxon>Pentapetalae</taxon>
        <taxon>rosids</taxon>
        <taxon>malvids</taxon>
        <taxon>Brassicales</taxon>
        <taxon>Brassicaceae</taxon>
        <taxon>Brassiceae</taxon>
        <taxon>Brassica</taxon>
    </lineage>
</organism>
<evidence type="ECO:0000256" key="5">
    <source>
        <dbReference type="ARBA" id="ARBA00023242"/>
    </source>
</evidence>
<evidence type="ECO:0000313" key="9">
    <source>
        <dbReference type="Proteomes" id="UP000886595"/>
    </source>
</evidence>
<keyword evidence="4" id="KW-0804">Transcription</keyword>
<evidence type="ECO:0000259" key="7">
    <source>
        <dbReference type="Pfam" id="PF03847"/>
    </source>
</evidence>
<dbReference type="CDD" id="cd07981">
    <property type="entry name" value="HFD_TAF12"/>
    <property type="match status" value="1"/>
</dbReference>
<feature type="region of interest" description="Disordered" evidence="6">
    <location>
        <begin position="101"/>
        <end position="225"/>
    </location>
</feature>
<accession>A0A8X7P828</accession>
<evidence type="ECO:0000256" key="3">
    <source>
        <dbReference type="ARBA" id="ARBA00023015"/>
    </source>
</evidence>
<evidence type="ECO:0000313" key="8">
    <source>
        <dbReference type="EMBL" id="KAG2245958.1"/>
    </source>
</evidence>
<dbReference type="GO" id="GO:0051123">
    <property type="term" value="P:RNA polymerase II preinitiation complex assembly"/>
    <property type="evidence" value="ECO:0007669"/>
    <property type="project" value="TreeGrafter"/>
</dbReference>
<dbReference type="GO" id="GO:0017025">
    <property type="term" value="F:TBP-class protein binding"/>
    <property type="evidence" value="ECO:0007669"/>
    <property type="project" value="TreeGrafter"/>
</dbReference>
<dbReference type="Proteomes" id="UP000886595">
    <property type="component" value="Unassembled WGS sequence"/>
</dbReference>
<comment type="similarity">
    <text evidence="2">Belongs to the TAF12 family.</text>
</comment>
<evidence type="ECO:0000256" key="1">
    <source>
        <dbReference type="ARBA" id="ARBA00004123"/>
    </source>
</evidence>
<evidence type="ECO:0000256" key="4">
    <source>
        <dbReference type="ARBA" id="ARBA00023163"/>
    </source>
</evidence>
<dbReference type="InterPro" id="IPR003228">
    <property type="entry name" value="TFIID_TAF12_dom"/>
</dbReference>
<protein>
    <recommendedName>
        <fullName evidence="7">Transcription initiation factor TFIID subunit 12 domain-containing protein</fullName>
    </recommendedName>
</protein>
<dbReference type="InterPro" id="IPR009072">
    <property type="entry name" value="Histone-fold"/>
</dbReference>
<dbReference type="EMBL" id="JAAMPC010000017">
    <property type="protein sequence ID" value="KAG2245958.1"/>
    <property type="molecule type" value="Genomic_DNA"/>
</dbReference>
<dbReference type="Pfam" id="PF03847">
    <property type="entry name" value="TFIID_20kDa"/>
    <property type="match status" value="1"/>
</dbReference>
<dbReference type="OrthoDB" id="2193432at2759"/>
<feature type="compositionally biased region" description="Low complexity" evidence="6">
    <location>
        <begin position="170"/>
        <end position="188"/>
    </location>
</feature>
<feature type="domain" description="Transcription initiation factor TFIID subunit 12" evidence="7">
    <location>
        <begin position="231"/>
        <end position="270"/>
    </location>
</feature>
<comment type="caution">
    <text evidence="8">The sequence shown here is derived from an EMBL/GenBank/DDBJ whole genome shotgun (WGS) entry which is preliminary data.</text>
</comment>
<evidence type="ECO:0000256" key="6">
    <source>
        <dbReference type="SAM" id="MobiDB-lite"/>
    </source>
</evidence>
<proteinExistence type="inferred from homology"/>
<comment type="subcellular location">
    <subcellularLocation>
        <location evidence="1">Nucleus</location>
    </subcellularLocation>
</comment>
<dbReference type="AlphaFoldDB" id="A0A8X7P828"/>
<feature type="compositionally biased region" description="Low complexity" evidence="6">
    <location>
        <begin position="101"/>
        <end position="116"/>
    </location>
</feature>
<dbReference type="GO" id="GO:0000124">
    <property type="term" value="C:SAGA complex"/>
    <property type="evidence" value="ECO:0007669"/>
    <property type="project" value="InterPro"/>
</dbReference>
<reference evidence="8 9" key="1">
    <citation type="submission" date="2020-02" db="EMBL/GenBank/DDBJ databases">
        <authorList>
            <person name="Ma Q."/>
            <person name="Huang Y."/>
            <person name="Song X."/>
            <person name="Pei D."/>
        </authorList>
    </citation>
    <scope>NUCLEOTIDE SEQUENCE [LARGE SCALE GENOMIC DNA]</scope>
    <source>
        <strain evidence="8">Sxm20200214</strain>
        <tissue evidence="8">Leaf</tissue>
    </source>
</reference>
<name>A0A8X7P828_BRACI</name>
<dbReference type="Gene3D" id="1.10.20.10">
    <property type="entry name" value="Histone, subunit A"/>
    <property type="match status" value="1"/>
</dbReference>
<gene>
    <name evidence="8" type="ORF">Bca52824_085586</name>
</gene>
<sequence length="357" mass="39280">MRFSIIPYRYFRFDRFCINSISVPSTFSHRKHRYNRRRRLRNPRFYHRFSNGLPLILYSFFSNPAIAVISLDTTAATYPPLFGATSSTVVLETMSTTFLIPPSAPASSSSSSLPISGQQRGGMAIGVPASPIPSLSQPPPSAFPGSSGQQYGGSGRRTVGMPEAASNTSLPQQQHQPKEQLQQLRSPQQPLPHPHQPARVQGPTQPHVPQPGNQAKTVSSENEVSDNRILGKRSIHELLQQIDPSEKLDPEVAAILADIAEDFVESVTTTFNLGLVSLFLKCRKNWNIRPPGFSSDEIKTFRKPLTTDIHKERLAAIKKSVTVTEAANARNPYRHGTANARGGQAKTPAKSLGLHNF</sequence>
<dbReference type="PANTHER" id="PTHR12264">
    <property type="entry name" value="TRANSCRIPTION INITIATION FACTOR TFIID SUBUNIT 12"/>
    <property type="match status" value="1"/>
</dbReference>
<dbReference type="GO" id="GO:0046982">
    <property type="term" value="F:protein heterodimerization activity"/>
    <property type="evidence" value="ECO:0007669"/>
    <property type="project" value="InterPro"/>
</dbReference>
<keyword evidence="9" id="KW-1185">Reference proteome</keyword>
<dbReference type="GO" id="GO:0003677">
    <property type="term" value="F:DNA binding"/>
    <property type="evidence" value="ECO:0007669"/>
    <property type="project" value="TreeGrafter"/>
</dbReference>
<dbReference type="GO" id="GO:0005669">
    <property type="term" value="C:transcription factor TFIID complex"/>
    <property type="evidence" value="ECO:0007669"/>
    <property type="project" value="InterPro"/>
</dbReference>
<feature type="region of interest" description="Disordered" evidence="6">
    <location>
        <begin position="333"/>
        <end position="357"/>
    </location>
</feature>
<evidence type="ECO:0000256" key="2">
    <source>
        <dbReference type="ARBA" id="ARBA00007530"/>
    </source>
</evidence>
<feature type="compositionally biased region" description="Polar residues" evidence="6">
    <location>
        <begin position="211"/>
        <end position="222"/>
    </location>
</feature>
<dbReference type="InterPro" id="IPR037794">
    <property type="entry name" value="TAF12"/>
</dbReference>
<keyword evidence="3" id="KW-0805">Transcription regulation</keyword>
<dbReference type="PANTHER" id="PTHR12264:SF21">
    <property type="entry name" value="TRANSCRIPTION INITIATION FACTOR TFIID SUBUNIT 12"/>
    <property type="match status" value="1"/>
</dbReference>
<dbReference type="SUPFAM" id="SSF47113">
    <property type="entry name" value="Histone-fold"/>
    <property type="match status" value="1"/>
</dbReference>